<gene>
    <name evidence="1" type="ORF">CUNI_LOCUS3990</name>
</gene>
<proteinExistence type="predicted"/>
<evidence type="ECO:0000313" key="2">
    <source>
        <dbReference type="Proteomes" id="UP000678393"/>
    </source>
</evidence>
<comment type="caution">
    <text evidence="1">The sequence shown here is derived from an EMBL/GenBank/DDBJ whole genome shotgun (WGS) entry which is preliminary data.</text>
</comment>
<dbReference type="OrthoDB" id="6055966at2759"/>
<evidence type="ECO:0000313" key="1">
    <source>
        <dbReference type="EMBL" id="CAG5118432.1"/>
    </source>
</evidence>
<accession>A0A8S3YSI2</accession>
<reference evidence="1" key="1">
    <citation type="submission" date="2021-04" db="EMBL/GenBank/DDBJ databases">
        <authorList>
            <consortium name="Molecular Ecology Group"/>
        </authorList>
    </citation>
    <scope>NUCLEOTIDE SEQUENCE</scope>
</reference>
<dbReference type="InterPro" id="IPR029069">
    <property type="entry name" value="HotDog_dom_sf"/>
</dbReference>
<dbReference type="PANTHER" id="PTHR34487">
    <property type="entry name" value="ACYL-ACP THIOESTERASE"/>
    <property type="match status" value="1"/>
</dbReference>
<sequence>MFRSRINHLLRAYPSLNLRIEVNKDQHQALALLPGLRYDDISYTGQPDLHRLKNIIGRVEHAALYDNNLSFLDYKNLCKKGIGSYHKGLVMEIRRHFYETTTPKSPIQVSLRLTGMMDTMYTIRSSATFGGRQKASIVMKSCNTLVHRESGLTEQIPDWWRTKFLRLLPEVPDNYRPIQPPDAIGKTFSHHVVVTLRDTDTSGRTRHASYIRYFLDNISIAANRSFYSNLTNMLQDYYVMRISAVHFAPSLWGDSLVVETFQDPVDQLKLHCFVSKEGTIKWYGCLEYYEIMYEPELEPPAFLLSYPSTSEK</sequence>
<dbReference type="EMBL" id="CAJHNH020000553">
    <property type="protein sequence ID" value="CAG5118432.1"/>
    <property type="molecule type" value="Genomic_DNA"/>
</dbReference>
<dbReference type="Proteomes" id="UP000678393">
    <property type="component" value="Unassembled WGS sequence"/>
</dbReference>
<keyword evidence="2" id="KW-1185">Reference proteome</keyword>
<name>A0A8S3YSI2_9EUPU</name>
<organism evidence="1 2">
    <name type="scientific">Candidula unifasciata</name>
    <dbReference type="NCBI Taxonomy" id="100452"/>
    <lineage>
        <taxon>Eukaryota</taxon>
        <taxon>Metazoa</taxon>
        <taxon>Spiralia</taxon>
        <taxon>Lophotrochozoa</taxon>
        <taxon>Mollusca</taxon>
        <taxon>Gastropoda</taxon>
        <taxon>Heterobranchia</taxon>
        <taxon>Euthyneura</taxon>
        <taxon>Panpulmonata</taxon>
        <taxon>Eupulmonata</taxon>
        <taxon>Stylommatophora</taxon>
        <taxon>Helicina</taxon>
        <taxon>Helicoidea</taxon>
        <taxon>Geomitridae</taxon>
        <taxon>Candidula</taxon>
    </lineage>
</organism>
<dbReference type="PANTHER" id="PTHR34487:SF1">
    <property type="entry name" value="ACYL-ACP THIOESTERASE"/>
    <property type="match status" value="1"/>
</dbReference>
<protein>
    <submittedName>
        <fullName evidence="1">Uncharacterized protein</fullName>
    </submittedName>
</protein>
<dbReference type="AlphaFoldDB" id="A0A8S3YSI2"/>
<dbReference type="SUPFAM" id="SSF54637">
    <property type="entry name" value="Thioesterase/thiol ester dehydrase-isomerase"/>
    <property type="match status" value="1"/>
</dbReference>
<dbReference type="Gene3D" id="3.10.129.10">
    <property type="entry name" value="Hotdog Thioesterase"/>
    <property type="match status" value="1"/>
</dbReference>